<comment type="caution">
    <text evidence="3">The sequence shown here is derived from an EMBL/GenBank/DDBJ whole genome shotgun (WGS) entry which is preliminary data.</text>
</comment>
<evidence type="ECO:0000313" key="4">
    <source>
        <dbReference type="Proteomes" id="UP001163846"/>
    </source>
</evidence>
<sequence>MVKTTSFLILGGLAAQSFAATESNIWERAYNALDVLIPRQSSTSGIDPSDIPTQCQSQCTTVLNTISTCTTVSCVCTTDNANEMESCVNCLISLDPTASMIEEGNEVLDSMSEECSTVSGFPTLTVSASTTASGDTGSVSFSSLSLSTSSSKAAATTGQSTATTGPAGVSTTGTATSSAESETTSSGSGISGLNGAMGSFKGSMASAVVGVLGVMVGVGVL</sequence>
<organism evidence="3 4">
    <name type="scientific">Lentinula raphanica</name>
    <dbReference type="NCBI Taxonomy" id="153919"/>
    <lineage>
        <taxon>Eukaryota</taxon>
        <taxon>Fungi</taxon>
        <taxon>Dikarya</taxon>
        <taxon>Basidiomycota</taxon>
        <taxon>Agaricomycotina</taxon>
        <taxon>Agaricomycetes</taxon>
        <taxon>Agaricomycetidae</taxon>
        <taxon>Agaricales</taxon>
        <taxon>Marasmiineae</taxon>
        <taxon>Omphalotaceae</taxon>
        <taxon>Lentinula</taxon>
    </lineage>
</organism>
<evidence type="ECO:0000256" key="2">
    <source>
        <dbReference type="SAM" id="SignalP"/>
    </source>
</evidence>
<reference evidence="3" key="1">
    <citation type="submission" date="2022-08" db="EMBL/GenBank/DDBJ databases">
        <authorList>
            <consortium name="DOE Joint Genome Institute"/>
            <person name="Min B."/>
            <person name="Riley R."/>
            <person name="Sierra-Patev S."/>
            <person name="Naranjo-Ortiz M."/>
            <person name="Looney B."/>
            <person name="Konkel Z."/>
            <person name="Slot J.C."/>
            <person name="Sakamoto Y."/>
            <person name="Steenwyk J.L."/>
            <person name="Rokas A."/>
            <person name="Carro J."/>
            <person name="Camarero S."/>
            <person name="Ferreira P."/>
            <person name="Molpeceres G."/>
            <person name="Ruiz-Duenas F.J."/>
            <person name="Serrano A."/>
            <person name="Henrissat B."/>
            <person name="Drula E."/>
            <person name="Hughes K.W."/>
            <person name="Mata J.L."/>
            <person name="Ishikawa N.K."/>
            <person name="Vargas-Isla R."/>
            <person name="Ushijima S."/>
            <person name="Smith C.A."/>
            <person name="Ahrendt S."/>
            <person name="Andreopoulos W."/>
            <person name="He G."/>
            <person name="Labutti K."/>
            <person name="Lipzen A."/>
            <person name="Ng V."/>
            <person name="Sandor L."/>
            <person name="Barry K."/>
            <person name="Martinez A.T."/>
            <person name="Xiao Y."/>
            <person name="Gibbons J.G."/>
            <person name="Terashima K."/>
            <person name="Hibbett D.S."/>
            <person name="Grigoriev I.V."/>
        </authorList>
    </citation>
    <scope>NUCLEOTIDE SEQUENCE</scope>
    <source>
        <strain evidence="3">TFB9207</strain>
    </source>
</reference>
<keyword evidence="2" id="KW-0732">Signal</keyword>
<dbReference type="Proteomes" id="UP001163846">
    <property type="component" value="Unassembled WGS sequence"/>
</dbReference>
<feature type="region of interest" description="Disordered" evidence="1">
    <location>
        <begin position="155"/>
        <end position="190"/>
    </location>
</feature>
<feature type="chain" id="PRO_5041345196" description="Extracellular membrane protein CFEM domain-containing protein" evidence="2">
    <location>
        <begin position="20"/>
        <end position="221"/>
    </location>
</feature>
<feature type="signal peptide" evidence="2">
    <location>
        <begin position="1"/>
        <end position="19"/>
    </location>
</feature>
<evidence type="ECO:0000256" key="1">
    <source>
        <dbReference type="SAM" id="MobiDB-lite"/>
    </source>
</evidence>
<dbReference type="AlphaFoldDB" id="A0AA38UIG0"/>
<keyword evidence="4" id="KW-1185">Reference proteome</keyword>
<evidence type="ECO:0000313" key="3">
    <source>
        <dbReference type="EMBL" id="KAJ3839552.1"/>
    </source>
</evidence>
<feature type="compositionally biased region" description="Low complexity" evidence="1">
    <location>
        <begin position="155"/>
        <end position="188"/>
    </location>
</feature>
<protein>
    <recommendedName>
        <fullName evidence="5">Extracellular membrane protein CFEM domain-containing protein</fullName>
    </recommendedName>
</protein>
<accession>A0AA38UIG0</accession>
<dbReference type="EMBL" id="MU806121">
    <property type="protein sequence ID" value="KAJ3839552.1"/>
    <property type="molecule type" value="Genomic_DNA"/>
</dbReference>
<evidence type="ECO:0008006" key="5">
    <source>
        <dbReference type="Google" id="ProtNLM"/>
    </source>
</evidence>
<gene>
    <name evidence="3" type="ORF">F5878DRAFT_641087</name>
</gene>
<name>A0AA38UIG0_9AGAR</name>
<proteinExistence type="predicted"/>